<evidence type="ECO:0000256" key="5">
    <source>
        <dbReference type="ARBA" id="ARBA00022525"/>
    </source>
</evidence>
<dbReference type="AlphaFoldDB" id="A0A4S4N6N2"/>
<organism evidence="12 13">
    <name type="scientific">Aliishimia ponticola</name>
    <dbReference type="NCBI Taxonomy" id="2499833"/>
    <lineage>
        <taxon>Bacteria</taxon>
        <taxon>Pseudomonadati</taxon>
        <taxon>Pseudomonadota</taxon>
        <taxon>Alphaproteobacteria</taxon>
        <taxon>Rhodobacterales</taxon>
        <taxon>Paracoccaceae</taxon>
        <taxon>Aliishimia</taxon>
    </lineage>
</organism>
<accession>A0A4S4N6N2</accession>
<sequence>MTLSSALNNALSGLNVASRATDVIASNISNATTPGYARRTLEVSATSGNLVGGATVTGVIRHSDPALLASRREAEADLGYATAINSFMTNLESALGTADDPGAITNLIADLDARLLEASSRPDATERHAAVVNAANSLITAINTTSDEISQMRSEADASIDAQVTRLNAALQEVEELNGKIAGLNISNEDDSSLIDLRQQVIDEINEIVPVTEAQRDYGGVALYTDAGLILIDGAAREISFDSVNLVTPEMTLEDGNLSGLTMGDLTLRTGSANSSVPGGTLAAQFEIRDELGTSAHEQLDAFARDLIERFQDPAVDPTLAAGDPGLFTDGGFAFDPADEVGIASRISLNAAVDPAQGGESWRLRDGLNAVTSGPVGQASLLNTLRATLSVENTPASGSFGTGAFSLPELASSLLSQVGVDRLSSEQSLSFASATYFEMSQAENAAGVDTDQELQQLMLMEQAYSANARMLQVVSEMMDTLMEIG</sequence>
<feature type="domain" description="Flagellar basal-body/hook protein C-terminal" evidence="10">
    <location>
        <begin position="441"/>
        <end position="483"/>
    </location>
</feature>
<dbReference type="Pfam" id="PF00460">
    <property type="entry name" value="Flg_bb_rod"/>
    <property type="match status" value="1"/>
</dbReference>
<keyword evidence="12" id="KW-0969">Cilium</keyword>
<dbReference type="Pfam" id="PF22638">
    <property type="entry name" value="FlgK_D1"/>
    <property type="match status" value="1"/>
</dbReference>
<evidence type="ECO:0000256" key="3">
    <source>
        <dbReference type="ARBA" id="ARBA00009677"/>
    </source>
</evidence>
<evidence type="ECO:0000256" key="6">
    <source>
        <dbReference type="ARBA" id="ARBA00023143"/>
    </source>
</evidence>
<comment type="caution">
    <text evidence="12">The sequence shown here is derived from an EMBL/GenBank/DDBJ whole genome shotgun (WGS) entry which is preliminary data.</text>
</comment>
<dbReference type="NCBIfam" id="TIGR02492">
    <property type="entry name" value="flgK_ends"/>
    <property type="match status" value="1"/>
</dbReference>
<feature type="domain" description="Flagellar basal body rod protein N-terminal" evidence="9">
    <location>
        <begin position="7"/>
        <end position="36"/>
    </location>
</feature>
<dbReference type="SUPFAM" id="SSF64518">
    <property type="entry name" value="Phase 1 flagellin"/>
    <property type="match status" value="1"/>
</dbReference>
<keyword evidence="12" id="KW-0282">Flagellum</keyword>
<dbReference type="PANTHER" id="PTHR30033:SF1">
    <property type="entry name" value="FLAGELLAR HOOK-ASSOCIATED PROTEIN 1"/>
    <property type="match status" value="1"/>
</dbReference>
<evidence type="ECO:0000313" key="13">
    <source>
        <dbReference type="Proteomes" id="UP000306602"/>
    </source>
</evidence>
<evidence type="ECO:0000259" key="9">
    <source>
        <dbReference type="Pfam" id="PF00460"/>
    </source>
</evidence>
<name>A0A4S4N6N2_9RHOB</name>
<dbReference type="InterPro" id="IPR010930">
    <property type="entry name" value="Flg_bb/hook_C_dom"/>
</dbReference>
<protein>
    <recommendedName>
        <fullName evidence="4 7">Flagellar hook-associated protein 1</fullName>
        <shortName evidence="7">HAP1</shortName>
    </recommendedName>
</protein>
<dbReference type="InterPro" id="IPR002371">
    <property type="entry name" value="FlgK"/>
</dbReference>
<dbReference type="GO" id="GO:0005198">
    <property type="term" value="F:structural molecule activity"/>
    <property type="evidence" value="ECO:0007669"/>
    <property type="project" value="UniProtKB-UniRule"/>
</dbReference>
<keyword evidence="8" id="KW-0175">Coiled coil</keyword>
<feature type="coiled-coil region" evidence="8">
    <location>
        <begin position="160"/>
        <end position="187"/>
    </location>
</feature>
<dbReference type="PRINTS" id="PR01005">
    <property type="entry name" value="FLGHOOKAP1"/>
</dbReference>
<gene>
    <name evidence="7 12" type="primary">flgK</name>
    <name evidence="12" type="ORF">E4Z66_17750</name>
</gene>
<evidence type="ECO:0000259" key="10">
    <source>
        <dbReference type="Pfam" id="PF06429"/>
    </source>
</evidence>
<dbReference type="RefSeq" id="WP_136464393.1">
    <property type="nucleotide sequence ID" value="NZ_SRKY01000005.1"/>
</dbReference>
<dbReference type="GO" id="GO:0009424">
    <property type="term" value="C:bacterial-type flagellum hook"/>
    <property type="evidence" value="ECO:0007669"/>
    <property type="project" value="UniProtKB-UniRule"/>
</dbReference>
<dbReference type="EMBL" id="SRKY01000005">
    <property type="protein sequence ID" value="THH34806.1"/>
    <property type="molecule type" value="Genomic_DNA"/>
</dbReference>
<keyword evidence="6 7" id="KW-0975">Bacterial flagellum</keyword>
<evidence type="ECO:0000256" key="7">
    <source>
        <dbReference type="RuleBase" id="RU362065"/>
    </source>
</evidence>
<dbReference type="PANTHER" id="PTHR30033">
    <property type="entry name" value="FLAGELLAR HOOK-ASSOCIATED PROTEIN 1"/>
    <property type="match status" value="1"/>
</dbReference>
<dbReference type="OrthoDB" id="7181295at2"/>
<feature type="domain" description="Flagellar hook-associated protein FlgK helical" evidence="11">
    <location>
        <begin position="89"/>
        <end position="311"/>
    </location>
</feature>
<evidence type="ECO:0000259" key="11">
    <source>
        <dbReference type="Pfam" id="PF22638"/>
    </source>
</evidence>
<dbReference type="InterPro" id="IPR053927">
    <property type="entry name" value="FlgK_helical"/>
</dbReference>
<comment type="subcellular location">
    <subcellularLocation>
        <location evidence="1">Bacterial flagellum basal body</location>
    </subcellularLocation>
    <subcellularLocation>
        <location evidence="2 7">Secreted</location>
    </subcellularLocation>
</comment>
<reference evidence="12 13" key="1">
    <citation type="submission" date="2019-04" db="EMBL/GenBank/DDBJ databases">
        <title>Shimia ponticola sp. nov., isolated from seawater.</title>
        <authorList>
            <person name="Kim Y.-O."/>
            <person name="Yoon J.-H."/>
        </authorList>
    </citation>
    <scope>NUCLEOTIDE SEQUENCE [LARGE SCALE GENOMIC DNA]</scope>
    <source>
        <strain evidence="12 13">MYP11</strain>
    </source>
</reference>
<proteinExistence type="inferred from homology"/>
<dbReference type="Pfam" id="PF06429">
    <property type="entry name" value="Flg_bbr_C"/>
    <property type="match status" value="1"/>
</dbReference>
<dbReference type="GO" id="GO:0044780">
    <property type="term" value="P:bacterial-type flagellum assembly"/>
    <property type="evidence" value="ECO:0007669"/>
    <property type="project" value="InterPro"/>
</dbReference>
<dbReference type="Proteomes" id="UP000306602">
    <property type="component" value="Unassembled WGS sequence"/>
</dbReference>
<dbReference type="GO" id="GO:0009425">
    <property type="term" value="C:bacterial-type flagellum basal body"/>
    <property type="evidence" value="ECO:0007669"/>
    <property type="project" value="UniProtKB-SubCell"/>
</dbReference>
<evidence type="ECO:0000256" key="8">
    <source>
        <dbReference type="SAM" id="Coils"/>
    </source>
</evidence>
<comment type="similarity">
    <text evidence="3 7">Belongs to the flagella basal body rod proteins family.</text>
</comment>
<dbReference type="InterPro" id="IPR001444">
    <property type="entry name" value="Flag_bb_rod_N"/>
</dbReference>
<evidence type="ECO:0000256" key="1">
    <source>
        <dbReference type="ARBA" id="ARBA00004117"/>
    </source>
</evidence>
<keyword evidence="13" id="KW-1185">Reference proteome</keyword>
<evidence type="ECO:0000256" key="2">
    <source>
        <dbReference type="ARBA" id="ARBA00004613"/>
    </source>
</evidence>
<keyword evidence="5 7" id="KW-0964">Secreted</keyword>
<evidence type="ECO:0000313" key="12">
    <source>
        <dbReference type="EMBL" id="THH34806.1"/>
    </source>
</evidence>
<evidence type="ECO:0000256" key="4">
    <source>
        <dbReference type="ARBA" id="ARBA00016244"/>
    </source>
</evidence>
<dbReference type="GO" id="GO:0005576">
    <property type="term" value="C:extracellular region"/>
    <property type="evidence" value="ECO:0007669"/>
    <property type="project" value="UniProtKB-SubCell"/>
</dbReference>
<keyword evidence="12" id="KW-0966">Cell projection</keyword>